<proteinExistence type="predicted"/>
<evidence type="ECO:0000313" key="1">
    <source>
        <dbReference type="EMBL" id="QJA98963.1"/>
    </source>
</evidence>
<gene>
    <name evidence="1" type="ORF">MM171A01434_0007</name>
</gene>
<sequence length="280" mass="32338">MEREEKEMNTIDINPQTRKVYWNKDLEALWEPRIKRVRKLYSDAELATVIAGMRRVYVYHVNSERFDASYEFLRKNDFVFFPTNKSGVYSGFSHKHMPVERGKPYTLYGAAVSHSDQEAGELFTKYSTGELTDHTGIGDLLGYPTCCTAFFNENWSHTSIDPIYEAAIETPDSKVVDGVVEVATHPYCNNMLRYFGIRITPHLTCSMTCDETIKWGEEWIEIMRQIDEEATNWLLELQSMPLTWDCYKGVAIIDTPLFRGVTNSDTTLTKKVVHNLGWNI</sequence>
<accession>A0A6M3LVY3</accession>
<reference evidence="1" key="1">
    <citation type="submission" date="2020-03" db="EMBL/GenBank/DDBJ databases">
        <title>The deep terrestrial virosphere.</title>
        <authorList>
            <person name="Holmfeldt K."/>
            <person name="Nilsson E."/>
            <person name="Simone D."/>
            <person name="Lopez-Fernandez M."/>
            <person name="Wu X."/>
            <person name="de Brujin I."/>
            <person name="Lundin D."/>
            <person name="Andersson A."/>
            <person name="Bertilsson S."/>
            <person name="Dopson M."/>
        </authorList>
    </citation>
    <scope>NUCLEOTIDE SEQUENCE</scope>
    <source>
        <strain evidence="1">MM171A01434</strain>
    </source>
</reference>
<dbReference type="AlphaFoldDB" id="A0A6M3LVY3"/>
<dbReference type="EMBL" id="MT143620">
    <property type="protein sequence ID" value="QJA98963.1"/>
    <property type="molecule type" value="Genomic_DNA"/>
</dbReference>
<name>A0A6M3LVY3_9ZZZZ</name>
<organism evidence="1">
    <name type="scientific">viral metagenome</name>
    <dbReference type="NCBI Taxonomy" id="1070528"/>
    <lineage>
        <taxon>unclassified sequences</taxon>
        <taxon>metagenomes</taxon>
        <taxon>organismal metagenomes</taxon>
    </lineage>
</organism>
<protein>
    <submittedName>
        <fullName evidence="1">Uncharacterized protein</fullName>
    </submittedName>
</protein>